<comment type="caution">
    <text evidence="1">The sequence shown here is derived from an EMBL/GenBank/DDBJ whole genome shotgun (WGS) entry which is preliminary data.</text>
</comment>
<dbReference type="Proteomes" id="UP000886833">
    <property type="component" value="Unassembled WGS sequence"/>
</dbReference>
<dbReference type="EMBL" id="DVKQ01000075">
    <property type="protein sequence ID" value="HIT37979.1"/>
    <property type="molecule type" value="Genomic_DNA"/>
</dbReference>
<evidence type="ECO:0000313" key="2">
    <source>
        <dbReference type="Proteomes" id="UP000886833"/>
    </source>
</evidence>
<name>A0A9D1GCY8_9FIRM</name>
<organism evidence="1 2">
    <name type="scientific">Candidatus Onthousia faecipullorum</name>
    <dbReference type="NCBI Taxonomy" id="2840887"/>
    <lineage>
        <taxon>Bacteria</taxon>
        <taxon>Bacillati</taxon>
        <taxon>Bacillota</taxon>
        <taxon>Bacilli</taxon>
        <taxon>Candidatus Onthousia</taxon>
    </lineage>
</organism>
<gene>
    <name evidence="1" type="ORF">IAB59_05850</name>
</gene>
<dbReference type="AlphaFoldDB" id="A0A9D1GCY8"/>
<reference evidence="1" key="2">
    <citation type="journal article" date="2021" name="PeerJ">
        <title>Extensive microbial diversity within the chicken gut microbiome revealed by metagenomics and culture.</title>
        <authorList>
            <person name="Gilroy R."/>
            <person name="Ravi A."/>
            <person name="Getino M."/>
            <person name="Pursley I."/>
            <person name="Horton D.L."/>
            <person name="Alikhan N.F."/>
            <person name="Baker D."/>
            <person name="Gharbi K."/>
            <person name="Hall N."/>
            <person name="Watson M."/>
            <person name="Adriaenssens E.M."/>
            <person name="Foster-Nyarko E."/>
            <person name="Jarju S."/>
            <person name="Secka A."/>
            <person name="Antonio M."/>
            <person name="Oren A."/>
            <person name="Chaudhuri R.R."/>
            <person name="La Ragione R."/>
            <person name="Hildebrand F."/>
            <person name="Pallen M.J."/>
        </authorList>
    </citation>
    <scope>NUCLEOTIDE SEQUENCE</scope>
    <source>
        <strain evidence="1">CHK195-26880</strain>
    </source>
</reference>
<accession>A0A9D1GCY8</accession>
<sequence>MGDNNKFNIVKYFEDIKRQLYSLGYENKLVSVKEVEDLYNIYGYGFSLNTFLREVLEIETSWFIQARASDKRVTILKIKDRLTDKEIIELSNRLIKLGYAMNKVNYFELEKIYNKFGKNLTLRTFATRVLNLSFGSYEQMLKHRDKKFIILKNVGNIENIKRIMLDDGYENYIISSYSNLLDLYSTYGYTFTETIFATEVLGMSYNQYRVLKRTKNNYNVKVLTRSLTLEEISEIIDILKKQGYENKKISYNDFLALYNIYGENTNIKEFSITVLNMSLDDFKTLKYNRGSVIISFKDTNKKYNAIIEKMVQDRLLNKSITYKELQQLHFKYAKELTEKEFALEVLEISLDNYRACKKTNNPARVIILKKNIEKEITKIKEILISKGYTNKKISYQEFLNLYKQYGYFLSDRKFANEVLGVNYSTYDASKTLKRDIIVLPLKNKPIKELQDIKKALIEYGYENKEIDVEQIDILYECFGHGITKTDFINKVLGVNLEKDQKKKVILKKIDILNEDEMEDLKQKIYSLGYYHKDILASEVIELYNKYGTELSFKTFRNRILNITAPQLNFAKKYNLFIRINDINVDNTMEYIRNVYLNDYRYYSKEEIIMLCNYYNISFDDFIYYVYLKKYKKLHEKYFNRYKEILVKHGKLWIGNGIVDMNMLQKYYDKISKSIRQAITHLKNEKYYLYKNQSEYNDVFQDALLFFMENGSEIQNNYMVYEDDYNWESYLQGKIKKHLMYKYYAKVRKYIPYASRYYNKYSDEEREFVDENTDTAINAIDNLQIDNLKRVDECITSLGNLILEGYSIKESKELICKKMNIDEITLKEIMEIYIEEHNIINFDISVLEFGGDTENNRNYQKVKVK</sequence>
<reference evidence="1" key="1">
    <citation type="submission" date="2020-10" db="EMBL/GenBank/DDBJ databases">
        <authorList>
            <person name="Gilroy R."/>
        </authorList>
    </citation>
    <scope>NUCLEOTIDE SEQUENCE</scope>
    <source>
        <strain evidence="1">CHK195-26880</strain>
    </source>
</reference>
<proteinExistence type="predicted"/>
<evidence type="ECO:0000313" key="1">
    <source>
        <dbReference type="EMBL" id="HIT37979.1"/>
    </source>
</evidence>
<protein>
    <submittedName>
        <fullName evidence="1">Uncharacterized protein</fullName>
    </submittedName>
</protein>